<feature type="domain" description="Cytochrome c" evidence="10">
    <location>
        <begin position="209"/>
        <end position="329"/>
    </location>
</feature>
<keyword evidence="6" id="KW-0560">Oxidoreductase</keyword>
<dbReference type="InterPro" id="IPR004852">
    <property type="entry name" value="Di-haem_cyt_c_peroxidsae"/>
</dbReference>
<feature type="domain" description="Cytochrome c" evidence="10">
    <location>
        <begin position="57"/>
        <end position="158"/>
    </location>
</feature>
<evidence type="ECO:0000256" key="1">
    <source>
        <dbReference type="ARBA" id="ARBA00004418"/>
    </source>
</evidence>
<keyword evidence="3 8" id="KW-0479">Metal-binding</keyword>
<protein>
    <submittedName>
        <fullName evidence="11">C-type cytochrome</fullName>
    </submittedName>
</protein>
<keyword evidence="12" id="KW-1185">Reference proteome</keyword>
<dbReference type="PANTHER" id="PTHR30600:SF10">
    <property type="entry name" value="BLL6722 PROTEIN"/>
    <property type="match status" value="1"/>
</dbReference>
<dbReference type="Gene3D" id="1.10.760.10">
    <property type="entry name" value="Cytochrome c-like domain"/>
    <property type="match status" value="2"/>
</dbReference>
<evidence type="ECO:0000256" key="2">
    <source>
        <dbReference type="ARBA" id="ARBA00022617"/>
    </source>
</evidence>
<evidence type="ECO:0000256" key="8">
    <source>
        <dbReference type="PROSITE-ProRule" id="PRU00433"/>
    </source>
</evidence>
<dbReference type="PANTHER" id="PTHR30600">
    <property type="entry name" value="CYTOCHROME C PEROXIDASE-RELATED"/>
    <property type="match status" value="1"/>
</dbReference>
<gene>
    <name evidence="11" type="ORF">IGS68_34980</name>
</gene>
<keyword evidence="11" id="KW-0614">Plasmid</keyword>
<evidence type="ECO:0000256" key="3">
    <source>
        <dbReference type="ARBA" id="ARBA00022723"/>
    </source>
</evidence>
<dbReference type="PROSITE" id="PS51007">
    <property type="entry name" value="CYTC"/>
    <property type="match status" value="2"/>
</dbReference>
<dbReference type="Pfam" id="PF03150">
    <property type="entry name" value="CCP_MauG"/>
    <property type="match status" value="1"/>
</dbReference>
<keyword evidence="5" id="KW-0574">Periplasm</keyword>
<dbReference type="Pfam" id="PF00034">
    <property type="entry name" value="Cytochrom_C"/>
    <property type="match status" value="1"/>
</dbReference>
<evidence type="ECO:0000313" key="12">
    <source>
        <dbReference type="Proteomes" id="UP000595197"/>
    </source>
</evidence>
<keyword evidence="2 8" id="KW-0349">Heme</keyword>
<reference evidence="11" key="1">
    <citation type="submission" date="2021-02" db="EMBL/GenBank/DDBJ databases">
        <title>Skermanella TT6 skin isolate.</title>
        <authorList>
            <person name="Lee K."/>
            <person name="Ganzorig M."/>
        </authorList>
    </citation>
    <scope>NUCLEOTIDE SEQUENCE</scope>
    <source>
        <strain evidence="11">TT6</strain>
    </source>
</reference>
<evidence type="ECO:0000259" key="10">
    <source>
        <dbReference type="PROSITE" id="PS51007"/>
    </source>
</evidence>
<proteinExistence type="predicted"/>
<organism evidence="11 12">
    <name type="scientific">Skermanella cutis</name>
    <dbReference type="NCBI Taxonomy" id="2775420"/>
    <lineage>
        <taxon>Bacteria</taxon>
        <taxon>Pseudomonadati</taxon>
        <taxon>Pseudomonadota</taxon>
        <taxon>Alphaproteobacteria</taxon>
        <taxon>Rhodospirillales</taxon>
        <taxon>Azospirillaceae</taxon>
        <taxon>Skermanella</taxon>
    </lineage>
</organism>
<dbReference type="Proteomes" id="UP000595197">
    <property type="component" value="Plasmid pTT6-4"/>
</dbReference>
<dbReference type="InterPro" id="IPR026259">
    <property type="entry name" value="MauG/Cytc_peroxidase"/>
</dbReference>
<sequence length="347" mass="37155">MGVPARRALRPAWAVALLAGSLLSVAAAAADDPGDLKAQYRRPNEIPFPADNPYSDAKAALGHVLFFDPRLSGSNTASCASCHNPALGWEDGLPVATGDGAKSLERASPTILNLAWAEPLMWDGRKDTLEEQATGPIEAAGEMNQPIASLVAELSDIPAYRRLFREAFGSETISGAAIARALATFERTIVSNKAPFDRWIEGDEGAIPEEAKQGFALFNGKANCAACHSGWRFTDDSFHDIGLNSADPGRGALLPDIPVMRHAFKTPTLRNVATREPFMHDGSAATLRDVIVHYDTGFVERPSLSPEMRRLGLTPGETEALLAFLRTLTSEDDPIPAPTLPTKEASS</sequence>
<evidence type="ECO:0000256" key="5">
    <source>
        <dbReference type="ARBA" id="ARBA00022764"/>
    </source>
</evidence>
<name>A0ABX7BIU4_9PROT</name>
<evidence type="ECO:0000313" key="11">
    <source>
        <dbReference type="EMBL" id="QQP93984.1"/>
    </source>
</evidence>
<evidence type="ECO:0000256" key="4">
    <source>
        <dbReference type="ARBA" id="ARBA00022729"/>
    </source>
</evidence>
<feature type="signal peptide" evidence="9">
    <location>
        <begin position="1"/>
        <end position="29"/>
    </location>
</feature>
<geneLocation type="plasmid" evidence="11 12">
    <name>pTT6-4</name>
</geneLocation>
<evidence type="ECO:0000256" key="7">
    <source>
        <dbReference type="ARBA" id="ARBA00023004"/>
    </source>
</evidence>
<evidence type="ECO:0000256" key="9">
    <source>
        <dbReference type="SAM" id="SignalP"/>
    </source>
</evidence>
<keyword evidence="4 9" id="KW-0732">Signal</keyword>
<dbReference type="InterPro" id="IPR009056">
    <property type="entry name" value="Cyt_c-like_dom"/>
</dbReference>
<evidence type="ECO:0000256" key="6">
    <source>
        <dbReference type="ARBA" id="ARBA00023002"/>
    </source>
</evidence>
<accession>A0ABX7BIU4</accession>
<dbReference type="SUPFAM" id="SSF46626">
    <property type="entry name" value="Cytochrome c"/>
    <property type="match status" value="2"/>
</dbReference>
<feature type="chain" id="PRO_5045580381" evidence="9">
    <location>
        <begin position="30"/>
        <end position="347"/>
    </location>
</feature>
<keyword evidence="7 8" id="KW-0408">Iron</keyword>
<dbReference type="PIRSF" id="PIRSF000294">
    <property type="entry name" value="Cytochrome-c_peroxidase"/>
    <property type="match status" value="1"/>
</dbReference>
<dbReference type="EMBL" id="CP067424">
    <property type="protein sequence ID" value="QQP93984.1"/>
    <property type="molecule type" value="Genomic_DNA"/>
</dbReference>
<dbReference type="RefSeq" id="WP_201083835.1">
    <property type="nucleotide sequence ID" value="NZ_CP067424.1"/>
</dbReference>
<dbReference type="InterPro" id="IPR036909">
    <property type="entry name" value="Cyt_c-like_dom_sf"/>
</dbReference>
<comment type="subcellular location">
    <subcellularLocation>
        <location evidence="1">Periplasm</location>
    </subcellularLocation>
</comment>
<dbReference type="InterPro" id="IPR051395">
    <property type="entry name" value="Cytochrome_c_Peroxidase/MauG"/>
</dbReference>